<dbReference type="Pfam" id="PF00753">
    <property type="entry name" value="Lactamase_B"/>
    <property type="match status" value="1"/>
</dbReference>
<evidence type="ECO:0000259" key="2">
    <source>
        <dbReference type="SMART" id="SM00849"/>
    </source>
</evidence>
<dbReference type="Gene3D" id="3.60.15.10">
    <property type="entry name" value="Ribonuclease Z/Hydroxyacylglutathione hydrolase-like"/>
    <property type="match status" value="1"/>
</dbReference>
<reference evidence="3 4" key="1">
    <citation type="journal article" date="2015" name="Genome Announc.">
        <title>Complete Genome Sequence of Cupriavidus basilensis 4G11, Isolated from the Oak Ridge Field Research Center Site.</title>
        <authorList>
            <person name="Ray J."/>
            <person name="Waters R.J."/>
            <person name="Skerker J.M."/>
            <person name="Kuehl J.V."/>
            <person name="Price M.N."/>
            <person name="Huang J."/>
            <person name="Chakraborty R."/>
            <person name="Arkin A.P."/>
            <person name="Deutschbauer A."/>
        </authorList>
    </citation>
    <scope>NUCLEOTIDE SEQUENCE [LARGE SCALE GENOMIC DNA]</scope>
    <source>
        <strain evidence="3">4G11</strain>
    </source>
</reference>
<dbReference type="InterPro" id="IPR048933">
    <property type="entry name" value="B_lactamase-like_C"/>
</dbReference>
<evidence type="ECO:0000256" key="1">
    <source>
        <dbReference type="SAM" id="MobiDB-lite"/>
    </source>
</evidence>
<feature type="domain" description="Metallo-beta-lactamase" evidence="2">
    <location>
        <begin position="132"/>
        <end position="350"/>
    </location>
</feature>
<dbReference type="InterPro" id="IPR050662">
    <property type="entry name" value="Sec-metab_biosynth-thioest"/>
</dbReference>
<protein>
    <submittedName>
        <fullName evidence="3">Metallo-beta-lactamase</fullName>
    </submittedName>
</protein>
<dbReference type="SMART" id="SM00849">
    <property type="entry name" value="Lactamase_B"/>
    <property type="match status" value="1"/>
</dbReference>
<sequence>MNASRRSKKLVPVAATRRKFLLPQGCQQFRARFALRERPDLGRISHGAARKGAQPCPMPVQYPARTASRPACPHGPKENNNMSDESLTPPPETESKPVLDYPCGEAPAPGSAVEVVPGVLWIRMPMPFALSHINLWAVRDGKGWAAVDAGLQTSETAAAWRDLFAQGGALADGLTRLFVTHMHPDHIGMAGWLTRKFACRLWMTRLEYLNCRVLAADTGREAPEDGVRFYRRAGWDDNAIEAYRVRFGGFGKYVHALPDSYRRLRDGESLTIGEHQWRVVVGNGHSPEHACLYNEALKILISGDQILPRISSNVSVFPTEPDADPMGDWLASLAKLRREVPDDVLVLPAHNEPFRGLHARIDYLARSQHHALDRLRAALAEPRRAVDVFGELFSRPIGAEPGLLGMATGESIAHLNYLVQREEAVMEVGPDGIARYRKA</sequence>
<dbReference type="Gene3D" id="1.10.10.10">
    <property type="entry name" value="Winged helix-like DNA-binding domain superfamily/Winged helix DNA-binding domain"/>
    <property type="match status" value="1"/>
</dbReference>
<evidence type="ECO:0000313" key="3">
    <source>
        <dbReference type="EMBL" id="AJG24217.1"/>
    </source>
</evidence>
<name>A0A0C4YER7_9BURK</name>
<dbReference type="PANTHER" id="PTHR23131">
    <property type="entry name" value="ENDORIBONUCLEASE LACTB2"/>
    <property type="match status" value="1"/>
</dbReference>
<dbReference type="STRING" id="68895.RR42_s2635"/>
<keyword evidence="4" id="KW-1185">Reference proteome</keyword>
<dbReference type="KEGG" id="cbw:RR42_s2635"/>
<dbReference type="AlphaFoldDB" id="A0A0C4YER7"/>
<dbReference type="InterPro" id="IPR036866">
    <property type="entry name" value="RibonucZ/Hydroxyglut_hydro"/>
</dbReference>
<dbReference type="Pfam" id="PF21221">
    <property type="entry name" value="B_lactamase-like_C"/>
    <property type="match status" value="1"/>
</dbReference>
<dbReference type="SUPFAM" id="SSF56281">
    <property type="entry name" value="Metallo-hydrolase/oxidoreductase"/>
    <property type="match status" value="1"/>
</dbReference>
<proteinExistence type="predicted"/>
<feature type="region of interest" description="Disordered" evidence="1">
    <location>
        <begin position="40"/>
        <end position="96"/>
    </location>
</feature>
<dbReference type="Proteomes" id="UP000031843">
    <property type="component" value="Chromosome secondary"/>
</dbReference>
<dbReference type="InterPro" id="IPR036388">
    <property type="entry name" value="WH-like_DNA-bd_sf"/>
</dbReference>
<organism evidence="3 4">
    <name type="scientific">Cupriavidus basilensis</name>
    <dbReference type="NCBI Taxonomy" id="68895"/>
    <lineage>
        <taxon>Bacteria</taxon>
        <taxon>Pseudomonadati</taxon>
        <taxon>Pseudomonadota</taxon>
        <taxon>Betaproteobacteria</taxon>
        <taxon>Burkholderiales</taxon>
        <taxon>Burkholderiaceae</taxon>
        <taxon>Cupriavidus</taxon>
    </lineage>
</organism>
<gene>
    <name evidence="3" type="ORF">RR42_s2635</name>
</gene>
<dbReference type="CDD" id="cd07725">
    <property type="entry name" value="TTHA1429-like_MBL-fold"/>
    <property type="match status" value="1"/>
</dbReference>
<dbReference type="InterPro" id="IPR001279">
    <property type="entry name" value="Metallo-B-lactamas"/>
</dbReference>
<dbReference type="EMBL" id="CP010537">
    <property type="protein sequence ID" value="AJG24217.1"/>
    <property type="molecule type" value="Genomic_DNA"/>
</dbReference>
<accession>A0A0C4YER7</accession>
<evidence type="ECO:0000313" key="4">
    <source>
        <dbReference type="Proteomes" id="UP000031843"/>
    </source>
</evidence>
<dbReference type="PANTHER" id="PTHR23131:SF4">
    <property type="entry name" value="METALLO-BETA-LACTAMASE SUPERFAMILY POTEIN"/>
    <property type="match status" value="1"/>
</dbReference>